<comment type="caution">
    <text evidence="2">The sequence shown here is derived from an EMBL/GenBank/DDBJ whole genome shotgun (WGS) entry which is preliminary data.</text>
</comment>
<protein>
    <recommendedName>
        <fullName evidence="1">C2H2-type domain-containing protein</fullName>
    </recommendedName>
</protein>
<gene>
    <name evidence="2" type="ORF">PDIGIT_LOCUS10150</name>
</gene>
<dbReference type="AlphaFoldDB" id="A0A9W4UI89"/>
<reference evidence="2" key="1">
    <citation type="submission" date="2023-01" db="EMBL/GenBank/DDBJ databases">
        <authorList>
            <person name="Van Ghelder C."/>
            <person name="Rancurel C."/>
        </authorList>
    </citation>
    <scope>NUCLEOTIDE SEQUENCE</scope>
    <source>
        <strain evidence="2">CNCM I-4278</strain>
    </source>
</reference>
<keyword evidence="3" id="KW-1185">Reference proteome</keyword>
<dbReference type="Proteomes" id="UP001152607">
    <property type="component" value="Unassembled WGS sequence"/>
</dbReference>
<sequence>MRSQQNRKRVVSSLRNNQTQLTSVGSQLKHAYMVFGRSQGSEVSQLLPPSYKVYYNKAFQNRKKESTLDLPTLDLRYDVSRFCTIAYFYEIGGWALEDILWPLIDASMPTPFEYYYPDAKPDKNGSCPRCHEKMPRVPMKQHLLQCCQASKISAAESLIRSHCNNEWQCFWDDCSSVFSDFKLFTLHTSSHVDSGPDRCLWNSCSYYKADDIHAHLLELHSVYTDQTSPTNIRFCFQCSKWLYSKCEWSHHVKLHSRAATTTYGPIFVNGLMISPGRCAYCVKAGLYDKFDNIEGFISHVNRHMMADAWTS</sequence>
<dbReference type="EMBL" id="CAOQHR010000007">
    <property type="protein sequence ID" value="CAI6337043.1"/>
    <property type="molecule type" value="Genomic_DNA"/>
</dbReference>
<evidence type="ECO:0000313" key="3">
    <source>
        <dbReference type="Proteomes" id="UP001152607"/>
    </source>
</evidence>
<evidence type="ECO:0000259" key="1">
    <source>
        <dbReference type="PROSITE" id="PS00028"/>
    </source>
</evidence>
<accession>A0A9W4UI89</accession>
<name>A0A9W4UI89_9PLEO</name>
<proteinExistence type="predicted"/>
<organism evidence="2 3">
    <name type="scientific">Periconia digitata</name>
    <dbReference type="NCBI Taxonomy" id="1303443"/>
    <lineage>
        <taxon>Eukaryota</taxon>
        <taxon>Fungi</taxon>
        <taxon>Dikarya</taxon>
        <taxon>Ascomycota</taxon>
        <taxon>Pezizomycotina</taxon>
        <taxon>Dothideomycetes</taxon>
        <taxon>Pleosporomycetidae</taxon>
        <taxon>Pleosporales</taxon>
        <taxon>Massarineae</taxon>
        <taxon>Periconiaceae</taxon>
        <taxon>Periconia</taxon>
    </lineage>
</organism>
<dbReference type="OrthoDB" id="3766258at2759"/>
<dbReference type="InterPro" id="IPR013087">
    <property type="entry name" value="Znf_C2H2_type"/>
</dbReference>
<dbReference type="PROSITE" id="PS00028">
    <property type="entry name" value="ZINC_FINGER_C2H2_1"/>
    <property type="match status" value="1"/>
</dbReference>
<evidence type="ECO:0000313" key="2">
    <source>
        <dbReference type="EMBL" id="CAI6337043.1"/>
    </source>
</evidence>
<dbReference type="SMART" id="SM00355">
    <property type="entry name" value="ZnF_C2H2"/>
    <property type="match status" value="3"/>
</dbReference>
<feature type="domain" description="C2H2-type" evidence="1">
    <location>
        <begin position="169"/>
        <end position="191"/>
    </location>
</feature>